<dbReference type="EMBL" id="DS113212">
    <property type="protein sequence ID" value="EAY19055.1"/>
    <property type="molecule type" value="Genomic_DNA"/>
</dbReference>
<dbReference type="InParanoid" id="A2DKS2"/>
<dbReference type="SUPFAM" id="SSF51126">
    <property type="entry name" value="Pectin lyase-like"/>
    <property type="match status" value="1"/>
</dbReference>
<organism evidence="1 2">
    <name type="scientific">Trichomonas vaginalis (strain ATCC PRA-98 / G3)</name>
    <dbReference type="NCBI Taxonomy" id="412133"/>
    <lineage>
        <taxon>Eukaryota</taxon>
        <taxon>Metamonada</taxon>
        <taxon>Parabasalia</taxon>
        <taxon>Trichomonadida</taxon>
        <taxon>Trichomonadidae</taxon>
        <taxon>Trichomonas</taxon>
    </lineage>
</organism>
<dbReference type="AlphaFoldDB" id="A2DKS2"/>
<evidence type="ECO:0008006" key="3">
    <source>
        <dbReference type="Google" id="ProtNLM"/>
    </source>
</evidence>
<evidence type="ECO:0000313" key="2">
    <source>
        <dbReference type="Proteomes" id="UP000001542"/>
    </source>
</evidence>
<accession>A2DKS2</accession>
<dbReference type="InterPro" id="IPR011050">
    <property type="entry name" value="Pectin_lyase_fold/virulence"/>
</dbReference>
<gene>
    <name evidence="1" type="ORF">TVAG_247340</name>
</gene>
<evidence type="ECO:0000313" key="1">
    <source>
        <dbReference type="EMBL" id="EAY19055.1"/>
    </source>
</evidence>
<dbReference type="VEuPathDB" id="TrichDB:TVAGG3_0560360"/>
<reference evidence="1" key="1">
    <citation type="submission" date="2006-10" db="EMBL/GenBank/DDBJ databases">
        <authorList>
            <person name="Amadeo P."/>
            <person name="Zhao Q."/>
            <person name="Wortman J."/>
            <person name="Fraser-Liggett C."/>
            <person name="Carlton J."/>
        </authorList>
    </citation>
    <scope>NUCLEOTIDE SEQUENCE</scope>
    <source>
        <strain evidence="1">G3</strain>
    </source>
</reference>
<proteinExistence type="predicted"/>
<sequence length="189" mass="20554">MMYMGNISFLQNNSTRNYCKVNTVATAFGEGTSSIKYSIIDENYANSRICISAGTQSKFDSIVFTNNTLSTPDGVPPSMICCSGSGDVTLENCFIANNKQNGQYLFGISYEGSITVSNSYIDTTELLYESGQNVKIGPNKEGSLELHFLSTELCPGGDYFVNFGKGNKVIFTELIHLQGFEESIASIVS</sequence>
<keyword evidence="2" id="KW-1185">Reference proteome</keyword>
<dbReference type="RefSeq" id="XP_001580041.1">
    <property type="nucleotide sequence ID" value="XM_001579991.1"/>
</dbReference>
<dbReference type="KEGG" id="tva:5464574"/>
<dbReference type="VEuPathDB" id="TrichDB:TVAG_247340"/>
<protein>
    <recommendedName>
        <fullName evidence="3">Right handed beta helix domain-containing protein</fullName>
    </recommendedName>
</protein>
<name>A2DKS2_TRIV3</name>
<dbReference type="Proteomes" id="UP000001542">
    <property type="component" value="Unassembled WGS sequence"/>
</dbReference>
<reference evidence="1" key="2">
    <citation type="journal article" date="2007" name="Science">
        <title>Draft genome sequence of the sexually transmitted pathogen Trichomonas vaginalis.</title>
        <authorList>
            <person name="Carlton J.M."/>
            <person name="Hirt R.P."/>
            <person name="Silva J.C."/>
            <person name="Delcher A.L."/>
            <person name="Schatz M."/>
            <person name="Zhao Q."/>
            <person name="Wortman J.R."/>
            <person name="Bidwell S.L."/>
            <person name="Alsmark U.C.M."/>
            <person name="Besteiro S."/>
            <person name="Sicheritz-Ponten T."/>
            <person name="Noel C.J."/>
            <person name="Dacks J.B."/>
            <person name="Foster P.G."/>
            <person name="Simillion C."/>
            <person name="Van de Peer Y."/>
            <person name="Miranda-Saavedra D."/>
            <person name="Barton G.J."/>
            <person name="Westrop G.D."/>
            <person name="Mueller S."/>
            <person name="Dessi D."/>
            <person name="Fiori P.L."/>
            <person name="Ren Q."/>
            <person name="Paulsen I."/>
            <person name="Zhang H."/>
            <person name="Bastida-Corcuera F.D."/>
            <person name="Simoes-Barbosa A."/>
            <person name="Brown M.T."/>
            <person name="Hayes R.D."/>
            <person name="Mukherjee M."/>
            <person name="Okumura C.Y."/>
            <person name="Schneider R."/>
            <person name="Smith A.J."/>
            <person name="Vanacova S."/>
            <person name="Villalvazo M."/>
            <person name="Haas B.J."/>
            <person name="Pertea M."/>
            <person name="Feldblyum T.V."/>
            <person name="Utterback T.R."/>
            <person name="Shu C.L."/>
            <person name="Osoegawa K."/>
            <person name="de Jong P.J."/>
            <person name="Hrdy I."/>
            <person name="Horvathova L."/>
            <person name="Zubacova Z."/>
            <person name="Dolezal P."/>
            <person name="Malik S.B."/>
            <person name="Logsdon J.M. Jr."/>
            <person name="Henze K."/>
            <person name="Gupta A."/>
            <person name="Wang C.C."/>
            <person name="Dunne R.L."/>
            <person name="Upcroft J.A."/>
            <person name="Upcroft P."/>
            <person name="White O."/>
            <person name="Salzberg S.L."/>
            <person name="Tang P."/>
            <person name="Chiu C.-H."/>
            <person name="Lee Y.-S."/>
            <person name="Embley T.M."/>
            <person name="Coombs G.H."/>
            <person name="Mottram J.C."/>
            <person name="Tachezy J."/>
            <person name="Fraser-Liggett C.M."/>
            <person name="Johnson P.J."/>
        </authorList>
    </citation>
    <scope>NUCLEOTIDE SEQUENCE [LARGE SCALE GENOMIC DNA]</scope>
    <source>
        <strain evidence="1">G3</strain>
    </source>
</reference>